<accession>A0A6C0L3R4</accession>
<dbReference type="EMBL" id="MN741030">
    <property type="protein sequence ID" value="QHU23467.1"/>
    <property type="molecule type" value="Genomic_DNA"/>
</dbReference>
<feature type="compositionally biased region" description="Basic and acidic residues" evidence="1">
    <location>
        <begin position="99"/>
        <end position="108"/>
    </location>
</feature>
<feature type="region of interest" description="Disordered" evidence="1">
    <location>
        <begin position="99"/>
        <end position="121"/>
    </location>
</feature>
<name>A0A6C0L3R4_9ZZZZ</name>
<dbReference type="AlphaFoldDB" id="A0A6C0L3R4"/>
<evidence type="ECO:0000313" key="2">
    <source>
        <dbReference type="EMBL" id="QHU23467.1"/>
    </source>
</evidence>
<reference evidence="2" key="1">
    <citation type="journal article" date="2020" name="Nature">
        <title>Giant virus diversity and host interactions through global metagenomics.</title>
        <authorList>
            <person name="Schulz F."/>
            <person name="Roux S."/>
            <person name="Paez-Espino D."/>
            <person name="Jungbluth S."/>
            <person name="Walsh D.A."/>
            <person name="Denef V.J."/>
            <person name="McMahon K.D."/>
            <person name="Konstantinidis K.T."/>
            <person name="Eloe-Fadrosh E.A."/>
            <person name="Kyrpides N.C."/>
            <person name="Woyke T."/>
        </authorList>
    </citation>
    <scope>NUCLEOTIDE SEQUENCE</scope>
    <source>
        <strain evidence="2">GVMAG-S-ERX555907-94</strain>
    </source>
</reference>
<proteinExistence type="predicted"/>
<evidence type="ECO:0000256" key="1">
    <source>
        <dbReference type="SAM" id="MobiDB-lite"/>
    </source>
</evidence>
<protein>
    <submittedName>
        <fullName evidence="2">Uncharacterized protein</fullName>
    </submittedName>
</protein>
<sequence length="121" mass="14276">MEEIKRHQAAINDQMKSGLQLTAKDGKGELQALVNHIIQNKDWIDQFDNARGPERKEWILAKMLEYMGPERKNQWAEEWMYVASKLQEISSNEWLHKLAKERPEDKAARRSAAFLTRKRMP</sequence>
<organism evidence="2">
    <name type="scientific">viral metagenome</name>
    <dbReference type="NCBI Taxonomy" id="1070528"/>
    <lineage>
        <taxon>unclassified sequences</taxon>
        <taxon>metagenomes</taxon>
        <taxon>organismal metagenomes</taxon>
    </lineage>
</organism>